<dbReference type="OrthoDB" id="5065312at2"/>
<evidence type="ECO:0000313" key="1">
    <source>
        <dbReference type="EMBL" id="KJL29656.1"/>
    </source>
</evidence>
<gene>
    <name evidence="1" type="ORF">RS83_01678</name>
</gene>
<accession>A0A0F0LDL5</accession>
<reference evidence="1 2" key="1">
    <citation type="submission" date="2015-02" db="EMBL/GenBank/DDBJ databases">
        <title>Draft genome sequences of ten Microbacterium spp. with emphasis on heavy metal contaminated environments.</title>
        <authorList>
            <person name="Corretto E."/>
        </authorList>
    </citation>
    <scope>NUCLEOTIDE SEQUENCE [LARGE SCALE GENOMIC DNA]</scope>
    <source>
        <strain evidence="1 2">BEL4b</strain>
    </source>
</reference>
<sequence>MKVNDVIVGAPLHAPALADMEDPFLDPSLLHDAQITRVVVDVLAGTVGILLELRQTPHLRANTGVIRVTGVAQQNWICTSVANEFTAWSISGATVHSAPTEFQLTVQCLPTGMLRVVGTSAEFILLDAGTLDAAPPDYRADSRELIRFGIADQNTDCEVVGVARSARVGAL</sequence>
<dbReference type="Proteomes" id="UP000033640">
    <property type="component" value="Unassembled WGS sequence"/>
</dbReference>
<dbReference type="PATRIC" id="fig|82380.11.peg.1715"/>
<comment type="caution">
    <text evidence="1">The sequence shown here is derived from an EMBL/GenBank/DDBJ whole genome shotgun (WGS) entry which is preliminary data.</text>
</comment>
<name>A0A0F0LDL5_9MICO</name>
<evidence type="ECO:0000313" key="2">
    <source>
        <dbReference type="Proteomes" id="UP000033640"/>
    </source>
</evidence>
<organism evidence="1 2">
    <name type="scientific">Microbacterium oxydans</name>
    <dbReference type="NCBI Taxonomy" id="82380"/>
    <lineage>
        <taxon>Bacteria</taxon>
        <taxon>Bacillati</taxon>
        <taxon>Actinomycetota</taxon>
        <taxon>Actinomycetes</taxon>
        <taxon>Micrococcales</taxon>
        <taxon>Microbacteriaceae</taxon>
        <taxon>Microbacterium</taxon>
    </lineage>
</organism>
<protein>
    <submittedName>
        <fullName evidence="1">Uncharacterized protein</fullName>
    </submittedName>
</protein>
<dbReference type="AlphaFoldDB" id="A0A0F0LDL5"/>
<dbReference type="RefSeq" id="WP_045279039.1">
    <property type="nucleotide sequence ID" value="NZ_CAKKLT010000051.1"/>
</dbReference>
<proteinExistence type="predicted"/>
<dbReference type="EMBL" id="JYIW01000023">
    <property type="protein sequence ID" value="KJL29656.1"/>
    <property type="molecule type" value="Genomic_DNA"/>
</dbReference>